<dbReference type="Gene3D" id="4.10.1000.10">
    <property type="entry name" value="Zinc finger, CCCH-type"/>
    <property type="match status" value="1"/>
</dbReference>
<evidence type="ECO:0000256" key="5">
    <source>
        <dbReference type="PROSITE-ProRule" id="PRU00723"/>
    </source>
</evidence>
<reference evidence="7" key="1">
    <citation type="submission" date="2019-12" db="EMBL/GenBank/DDBJ databases">
        <title>Genome sequence of Babesia ovis.</title>
        <authorList>
            <person name="Yamagishi J."/>
            <person name="Sevinc F."/>
            <person name="Xuan X."/>
        </authorList>
    </citation>
    <scope>NUCLEOTIDE SEQUENCE</scope>
    <source>
        <strain evidence="7">Selcuk</strain>
    </source>
</reference>
<dbReference type="InterPro" id="IPR045877">
    <property type="entry name" value="ZFP36-like"/>
</dbReference>
<proteinExistence type="predicted"/>
<dbReference type="PROSITE" id="PS50103">
    <property type="entry name" value="ZF_C3H1"/>
    <property type="match status" value="3"/>
</dbReference>
<name>A0A9W5WTN9_BABOV</name>
<dbReference type="InterPro" id="IPR036855">
    <property type="entry name" value="Znf_CCCH_sf"/>
</dbReference>
<comment type="caution">
    <text evidence="7">The sequence shown here is derived from an EMBL/GenBank/DDBJ whole genome shotgun (WGS) entry which is preliminary data.</text>
</comment>
<evidence type="ECO:0000259" key="6">
    <source>
        <dbReference type="PROSITE" id="PS50103"/>
    </source>
</evidence>
<keyword evidence="1 5" id="KW-0479">Metal-binding</keyword>
<feature type="domain" description="C3H1-type" evidence="6">
    <location>
        <begin position="21"/>
        <end position="51"/>
    </location>
</feature>
<sequence>MSDMLEMPLDQEVRLISVEQFYKTKLCPHMNKPEGCLRNMRAECPYAHNQEELKEPPNLIKTALCKSHMKGCCDKTAKECPYAHSYHELRHTEGFYKTYMCKFWQKGYCKAGEMCRYAHGEHELRKSNYINPYARVDDIDPGRLISKSTAEDDFNQVETRQRETTTPTVPSGYCYNRNMVSPMYVYPFYGDVNPYCPTPTVTEVQPWMVQADSTASKEREEAYCLMHFYLQKYIDCCSKQQSYMHSQLYLDQTYTPDNSYKN</sequence>
<dbReference type="SMART" id="SM00356">
    <property type="entry name" value="ZnF_C3H1"/>
    <property type="match status" value="3"/>
</dbReference>
<dbReference type="Gene3D" id="3.30.1370.210">
    <property type="match status" value="1"/>
</dbReference>
<dbReference type="GO" id="GO:0003729">
    <property type="term" value="F:mRNA binding"/>
    <property type="evidence" value="ECO:0007669"/>
    <property type="project" value="InterPro"/>
</dbReference>
<dbReference type="Proteomes" id="UP001057455">
    <property type="component" value="Unassembled WGS sequence"/>
</dbReference>
<dbReference type="Pfam" id="PF00642">
    <property type="entry name" value="zf-CCCH"/>
    <property type="match status" value="1"/>
</dbReference>
<dbReference type="AlphaFoldDB" id="A0A9W5WTN9"/>
<dbReference type="GO" id="GO:0008270">
    <property type="term" value="F:zinc ion binding"/>
    <property type="evidence" value="ECO:0007669"/>
    <property type="project" value="UniProtKB-KW"/>
</dbReference>
<dbReference type="SUPFAM" id="SSF90229">
    <property type="entry name" value="CCCH zinc finger"/>
    <property type="match status" value="2"/>
</dbReference>
<protein>
    <submittedName>
        <fullName evidence="7">Zinc finger C-x8-C-x5-C-x3-H type domain-containing, putative</fullName>
    </submittedName>
</protein>
<feature type="domain" description="C3H1-type" evidence="6">
    <location>
        <begin position="59"/>
        <end position="87"/>
    </location>
</feature>
<dbReference type="PANTHER" id="PTHR12547">
    <property type="entry name" value="CCCH ZINC FINGER/TIS11-RELATED"/>
    <property type="match status" value="1"/>
</dbReference>
<evidence type="ECO:0000256" key="3">
    <source>
        <dbReference type="ARBA" id="ARBA00022771"/>
    </source>
</evidence>
<organism evidence="7 8">
    <name type="scientific">Babesia ovis</name>
    <dbReference type="NCBI Taxonomy" id="5869"/>
    <lineage>
        <taxon>Eukaryota</taxon>
        <taxon>Sar</taxon>
        <taxon>Alveolata</taxon>
        <taxon>Apicomplexa</taxon>
        <taxon>Aconoidasida</taxon>
        <taxon>Piroplasmida</taxon>
        <taxon>Babesiidae</taxon>
        <taxon>Babesia</taxon>
    </lineage>
</organism>
<feature type="zinc finger region" description="C3H1-type" evidence="5">
    <location>
        <begin position="95"/>
        <end position="122"/>
    </location>
</feature>
<gene>
    <name evidence="7" type="ORF">BaOVIS_004250</name>
</gene>
<evidence type="ECO:0000256" key="4">
    <source>
        <dbReference type="ARBA" id="ARBA00022833"/>
    </source>
</evidence>
<dbReference type="OrthoDB" id="430732at2759"/>
<keyword evidence="8" id="KW-1185">Reference proteome</keyword>
<feature type="zinc finger region" description="C3H1-type" evidence="5">
    <location>
        <begin position="59"/>
        <end position="87"/>
    </location>
</feature>
<keyword evidence="2" id="KW-0677">Repeat</keyword>
<evidence type="ECO:0000313" key="7">
    <source>
        <dbReference type="EMBL" id="GFE53021.1"/>
    </source>
</evidence>
<feature type="zinc finger region" description="C3H1-type" evidence="5">
    <location>
        <begin position="21"/>
        <end position="51"/>
    </location>
</feature>
<evidence type="ECO:0000256" key="1">
    <source>
        <dbReference type="ARBA" id="ARBA00022723"/>
    </source>
</evidence>
<keyword evidence="4 5" id="KW-0862">Zinc</keyword>
<evidence type="ECO:0000256" key="2">
    <source>
        <dbReference type="ARBA" id="ARBA00022737"/>
    </source>
</evidence>
<accession>A0A9W5WTN9</accession>
<evidence type="ECO:0000313" key="8">
    <source>
        <dbReference type="Proteomes" id="UP001057455"/>
    </source>
</evidence>
<keyword evidence="3 5" id="KW-0863">Zinc-finger</keyword>
<dbReference type="InterPro" id="IPR000571">
    <property type="entry name" value="Znf_CCCH"/>
</dbReference>
<dbReference type="EMBL" id="BLIY01000003">
    <property type="protein sequence ID" value="GFE53021.1"/>
    <property type="molecule type" value="Genomic_DNA"/>
</dbReference>
<dbReference type="PANTHER" id="PTHR12547:SF18">
    <property type="entry name" value="PROTEIN TIS11"/>
    <property type="match status" value="1"/>
</dbReference>
<feature type="domain" description="C3H1-type" evidence="6">
    <location>
        <begin position="95"/>
        <end position="122"/>
    </location>
</feature>